<comment type="caution">
    <text evidence="2">The sequence shown here is derived from an EMBL/GenBank/DDBJ whole genome shotgun (WGS) entry which is preliminary data.</text>
</comment>
<feature type="compositionally biased region" description="Acidic residues" evidence="1">
    <location>
        <begin position="611"/>
        <end position="622"/>
    </location>
</feature>
<gene>
    <name evidence="2" type="ORF">F5050DRAFT_1804904</name>
</gene>
<name>A0ABQ8QMF7_9AGAR</name>
<protein>
    <submittedName>
        <fullName evidence="2">Uncharacterized protein</fullName>
    </submittedName>
</protein>
<organism evidence="2 3">
    <name type="scientific">Lentinula boryana</name>
    <dbReference type="NCBI Taxonomy" id="40481"/>
    <lineage>
        <taxon>Eukaryota</taxon>
        <taxon>Fungi</taxon>
        <taxon>Dikarya</taxon>
        <taxon>Basidiomycota</taxon>
        <taxon>Agaricomycotina</taxon>
        <taxon>Agaricomycetes</taxon>
        <taxon>Agaricomycetidae</taxon>
        <taxon>Agaricales</taxon>
        <taxon>Marasmiineae</taxon>
        <taxon>Omphalotaceae</taxon>
        <taxon>Lentinula</taxon>
    </lineage>
</organism>
<feature type="region of interest" description="Disordered" evidence="1">
    <location>
        <begin position="587"/>
        <end position="622"/>
    </location>
</feature>
<dbReference type="Proteomes" id="UP001163828">
    <property type="component" value="Unassembled WGS sequence"/>
</dbReference>
<evidence type="ECO:0000313" key="2">
    <source>
        <dbReference type="EMBL" id="KAJ3999595.1"/>
    </source>
</evidence>
<reference evidence="2" key="1">
    <citation type="submission" date="2022-08" db="EMBL/GenBank/DDBJ databases">
        <authorList>
            <consortium name="DOE Joint Genome Institute"/>
            <person name="Min B."/>
            <person name="Riley R."/>
            <person name="Sierra-Patev S."/>
            <person name="Naranjo-Ortiz M."/>
            <person name="Looney B."/>
            <person name="Konkel Z."/>
            <person name="Slot J.C."/>
            <person name="Sakamoto Y."/>
            <person name="Steenwyk J.L."/>
            <person name="Rokas A."/>
            <person name="Carro J."/>
            <person name="Camarero S."/>
            <person name="Ferreira P."/>
            <person name="Molpeceres G."/>
            <person name="Ruiz-Duenas F.J."/>
            <person name="Serrano A."/>
            <person name="Henrissat B."/>
            <person name="Drula E."/>
            <person name="Hughes K.W."/>
            <person name="Mata J.L."/>
            <person name="Ishikawa N.K."/>
            <person name="Vargas-Isla R."/>
            <person name="Ushijima S."/>
            <person name="Smith C.A."/>
            <person name="Ahrendt S."/>
            <person name="Andreopoulos W."/>
            <person name="He G."/>
            <person name="Labutti K."/>
            <person name="Lipzen A."/>
            <person name="Ng V."/>
            <person name="Sandor L."/>
            <person name="Barry K."/>
            <person name="Martinez A.T."/>
            <person name="Xiao Y."/>
            <person name="Gibbons J.G."/>
            <person name="Terashima K."/>
            <person name="Hibbett D.S."/>
            <person name="Grigoriev I.V."/>
        </authorList>
    </citation>
    <scope>NUCLEOTIDE SEQUENCE</scope>
    <source>
        <strain evidence="2">TFB10827</strain>
    </source>
</reference>
<feature type="compositionally biased region" description="Basic and acidic residues" evidence="1">
    <location>
        <begin position="589"/>
        <end position="610"/>
    </location>
</feature>
<proteinExistence type="predicted"/>
<accession>A0ABQ8QMF7</accession>
<feature type="compositionally biased region" description="Basic and acidic residues" evidence="1">
    <location>
        <begin position="304"/>
        <end position="315"/>
    </location>
</feature>
<evidence type="ECO:0000313" key="3">
    <source>
        <dbReference type="Proteomes" id="UP001163828"/>
    </source>
</evidence>
<feature type="compositionally biased region" description="Basic and acidic residues" evidence="1">
    <location>
        <begin position="364"/>
        <end position="374"/>
    </location>
</feature>
<evidence type="ECO:0000256" key="1">
    <source>
        <dbReference type="SAM" id="MobiDB-lite"/>
    </source>
</evidence>
<feature type="region of interest" description="Disordered" evidence="1">
    <location>
        <begin position="299"/>
        <end position="374"/>
    </location>
</feature>
<keyword evidence="3" id="KW-1185">Reference proteome</keyword>
<sequence>MPTDPLLSDRERVKMTANEVWKVTGYRFTVHNHPKMTTGHKTRYWCCQDSDHKKAPKPRQGDNVVHRDYVGMERFTCKGRLTVISKWINASQLDMKIITVKLVHCTAHVPYYDVSLKNEALQIIHDNLLWSTPSSLVAKIQETHPETTAKQIHAAWTTMSEELWKKDPKQLPSAKILLEEYCEEADVFEATMEDGVEMLAWGLKRIANSLNLVKNGIEIALDATYDTNSKHLELYALMVEHDNTGFPLSYCLLSTVNSDEPRKRVKAIAKWLTHLRNSYHLTPKYAHADKDMAEIGALNPNEQEGGREGGGRDITTDDPPTQLKRDPNVITFRLPASQPKPLPTAQPQPSQLPRIKLLPPKPPVPEEHKAESMRRKFCPPELHESVLGKIKAHRHAHPLIPGYSAPTPEGIYYWAVKEMYGFCKEYDLHELWAYLWENWYRPLRWRLWAWSTVAEITILKTTMICESQWRRIKHDFLHHFHKPRLDLLVWILVTKLAPTYYRKLDIMKKDTGRYRELPSWRKAFKKEWKRCAKTSITLPLNLKYCPDVHRWVCVEPVPPIFFLQVKRSRIAPVWSHPLLKPLHSQNTDELERLNEEPVVDRIDNSEKSEGEESDDEEEENDDVAMNIGSTFKEQMEDLTQDLHSFADGLAYQIQFRDNRMLSAVLRHGGSFLRMMEACLEKEKRHNMNRGAPLATWDSGSASAMYYRTRPRRGDEGT</sequence>
<dbReference type="EMBL" id="MU790536">
    <property type="protein sequence ID" value="KAJ3999595.1"/>
    <property type="molecule type" value="Genomic_DNA"/>
</dbReference>